<name>A0A3E0TMW3_9GAMM</name>
<organism evidence="2 3">
    <name type="scientific">Thalassotalea euphylliae</name>
    <dbReference type="NCBI Taxonomy" id="1655234"/>
    <lineage>
        <taxon>Bacteria</taxon>
        <taxon>Pseudomonadati</taxon>
        <taxon>Pseudomonadota</taxon>
        <taxon>Gammaproteobacteria</taxon>
        <taxon>Alteromonadales</taxon>
        <taxon>Colwelliaceae</taxon>
        <taxon>Thalassotalea</taxon>
    </lineage>
</organism>
<comment type="caution">
    <text evidence="2">The sequence shown here is derived from an EMBL/GenBank/DDBJ whole genome shotgun (WGS) entry which is preliminary data.</text>
</comment>
<dbReference type="Proteomes" id="UP000256478">
    <property type="component" value="Unassembled WGS sequence"/>
</dbReference>
<evidence type="ECO:0000313" key="2">
    <source>
        <dbReference type="EMBL" id="REL25909.1"/>
    </source>
</evidence>
<accession>A0A3E0TMW3</accession>
<reference evidence="2 3" key="1">
    <citation type="submission" date="2018-08" db="EMBL/GenBank/DDBJ databases">
        <title>Thalassotalea euphylliae genome.</title>
        <authorList>
            <person name="Summers S."/>
            <person name="Rice S.A."/>
            <person name="Freckelton M.L."/>
            <person name="Nedved B.T."/>
            <person name="Hadfield M.G."/>
        </authorList>
    </citation>
    <scope>NUCLEOTIDE SEQUENCE [LARGE SCALE GENOMIC DNA]</scope>
    <source>
        <strain evidence="2 3">H1</strain>
    </source>
</reference>
<evidence type="ECO:0008006" key="4">
    <source>
        <dbReference type="Google" id="ProtNLM"/>
    </source>
</evidence>
<evidence type="ECO:0000313" key="3">
    <source>
        <dbReference type="Proteomes" id="UP000256478"/>
    </source>
</evidence>
<dbReference type="InterPro" id="IPR018550">
    <property type="entry name" value="Lipid-A_deacylase-rel"/>
</dbReference>
<keyword evidence="1" id="KW-0732">Signal</keyword>
<evidence type="ECO:0000256" key="1">
    <source>
        <dbReference type="SAM" id="SignalP"/>
    </source>
</evidence>
<feature type="chain" id="PRO_5017834919" description="Acyloxyacyl hydrolase" evidence="1">
    <location>
        <begin position="30"/>
        <end position="169"/>
    </location>
</feature>
<dbReference type="EMBL" id="QUOU01000001">
    <property type="protein sequence ID" value="REL25909.1"/>
    <property type="molecule type" value="Genomic_DNA"/>
</dbReference>
<dbReference type="AlphaFoldDB" id="A0A3E0TMW3"/>
<dbReference type="RefSeq" id="WP_116007032.1">
    <property type="nucleotide sequence ID" value="NZ_QUOU01000001.1"/>
</dbReference>
<protein>
    <recommendedName>
        <fullName evidence="4">Acyloxyacyl hydrolase</fullName>
    </recommendedName>
</protein>
<feature type="signal peptide" evidence="1">
    <location>
        <begin position="1"/>
        <end position="29"/>
    </location>
</feature>
<proteinExistence type="predicted"/>
<dbReference type="OrthoDB" id="6199047at2"/>
<dbReference type="Pfam" id="PF09411">
    <property type="entry name" value="PagL"/>
    <property type="match status" value="1"/>
</dbReference>
<sequence length="169" mass="18817">MKNSKRLALPSTLLAMSVISSVMSPLSIADTFTGQTASIGVSNWGIFDSSTTEAFFVQYDYHTLATLYDVKPTLMFMSDVDGNQYYALGANRYWQVTPNITAGFGFSAGYLKHTEELGDNIEFYSRFIARYHFNAEQAVKFEFGHISNAGFGDINPGSENVALSYEWSF</sequence>
<gene>
    <name evidence="2" type="ORF">DXX93_04575</name>
</gene>
<dbReference type="Gene3D" id="2.40.160.20">
    <property type="match status" value="1"/>
</dbReference>